<protein>
    <recommendedName>
        <fullName evidence="4">Tyr recombinase domain-containing protein</fullName>
    </recommendedName>
</protein>
<evidence type="ECO:0008006" key="4">
    <source>
        <dbReference type="Google" id="ProtNLM"/>
    </source>
</evidence>
<dbReference type="Proteomes" id="UP000507470">
    <property type="component" value="Unassembled WGS sequence"/>
</dbReference>
<organism evidence="2 3">
    <name type="scientific">Mytilus coruscus</name>
    <name type="common">Sea mussel</name>
    <dbReference type="NCBI Taxonomy" id="42192"/>
    <lineage>
        <taxon>Eukaryota</taxon>
        <taxon>Metazoa</taxon>
        <taxon>Spiralia</taxon>
        <taxon>Lophotrochozoa</taxon>
        <taxon>Mollusca</taxon>
        <taxon>Bivalvia</taxon>
        <taxon>Autobranchia</taxon>
        <taxon>Pteriomorphia</taxon>
        <taxon>Mytilida</taxon>
        <taxon>Mytiloidea</taxon>
        <taxon>Mytilidae</taxon>
        <taxon>Mytilinae</taxon>
        <taxon>Mytilus</taxon>
    </lineage>
</organism>
<dbReference type="InterPro" id="IPR011010">
    <property type="entry name" value="DNA_brk_join_enz"/>
</dbReference>
<accession>A0A6J8A954</accession>
<dbReference type="OrthoDB" id="6120376at2759"/>
<keyword evidence="3" id="KW-1185">Reference proteome</keyword>
<reference evidence="2 3" key="1">
    <citation type="submission" date="2020-06" db="EMBL/GenBank/DDBJ databases">
        <authorList>
            <person name="Li R."/>
            <person name="Bekaert M."/>
        </authorList>
    </citation>
    <scope>NUCLEOTIDE SEQUENCE [LARGE SCALE GENOMIC DNA]</scope>
    <source>
        <strain evidence="3">wild</strain>
    </source>
</reference>
<dbReference type="Gene3D" id="1.10.443.10">
    <property type="entry name" value="Intergrase catalytic core"/>
    <property type="match status" value="1"/>
</dbReference>
<sequence>MIDGVKRSRSPQMDTRLLISRELLRRILSILSCICSSAYEAMLFKAVFSLVFHGLLRVGELTVQNMSNICSANHALNKNDVKIYKKYLEIHLVSSKIDQFGRGVTIHIPKQADICICPVVLLTCYLRDRPVVGGPLFCHFDGKPLTKYQFSAILKKSPHALGIEHSRWSSYSFRIGMTTACAIEGLSDEKIKSLGRLKSGAFLRYIRIPV</sequence>
<dbReference type="PANTHER" id="PTHR34605:SF3">
    <property type="entry name" value="P CELL-TYPE AGGLUTINATION PROTEIN MAP4-LIKE-RELATED"/>
    <property type="match status" value="1"/>
</dbReference>
<dbReference type="GO" id="GO:0003677">
    <property type="term" value="F:DNA binding"/>
    <property type="evidence" value="ECO:0007669"/>
    <property type="project" value="InterPro"/>
</dbReference>
<dbReference type="PANTHER" id="PTHR34605">
    <property type="entry name" value="PHAGE_INTEGRASE DOMAIN-CONTAINING PROTEIN"/>
    <property type="match status" value="1"/>
</dbReference>
<dbReference type="GO" id="GO:0015074">
    <property type="term" value="P:DNA integration"/>
    <property type="evidence" value="ECO:0007669"/>
    <property type="project" value="InterPro"/>
</dbReference>
<dbReference type="InterPro" id="IPR013762">
    <property type="entry name" value="Integrase-like_cat_sf"/>
</dbReference>
<name>A0A6J8A954_MYTCO</name>
<dbReference type="EMBL" id="CACVKT020000907">
    <property type="protein sequence ID" value="CAC5363736.1"/>
    <property type="molecule type" value="Genomic_DNA"/>
</dbReference>
<keyword evidence="1" id="KW-0233">DNA recombination</keyword>
<dbReference type="SUPFAM" id="SSF56349">
    <property type="entry name" value="DNA breaking-rejoining enzymes"/>
    <property type="match status" value="1"/>
</dbReference>
<gene>
    <name evidence="2" type="ORF">MCOR_5042</name>
</gene>
<dbReference type="AlphaFoldDB" id="A0A6J8A954"/>
<proteinExistence type="predicted"/>
<evidence type="ECO:0000313" key="2">
    <source>
        <dbReference type="EMBL" id="CAC5363736.1"/>
    </source>
</evidence>
<dbReference type="InterPro" id="IPR052925">
    <property type="entry name" value="Phage_Integrase-like_Recomb"/>
</dbReference>
<evidence type="ECO:0000256" key="1">
    <source>
        <dbReference type="ARBA" id="ARBA00023172"/>
    </source>
</evidence>
<evidence type="ECO:0000313" key="3">
    <source>
        <dbReference type="Proteomes" id="UP000507470"/>
    </source>
</evidence>
<dbReference type="GO" id="GO:0006310">
    <property type="term" value="P:DNA recombination"/>
    <property type="evidence" value="ECO:0007669"/>
    <property type="project" value="UniProtKB-KW"/>
</dbReference>